<reference evidence="4 5" key="1">
    <citation type="submission" date="2019-03" db="EMBL/GenBank/DDBJ databases">
        <title>Genomic Encyclopedia of Type Strains, Phase III (KMG-III): the genomes of soil and plant-associated and newly described type strains.</title>
        <authorList>
            <person name="Whitman W."/>
        </authorList>
    </citation>
    <scope>NUCLEOTIDE SEQUENCE [LARGE SCALE GENOMIC DNA]</scope>
    <source>
        <strain evidence="4 5">CECT 8976</strain>
    </source>
</reference>
<dbReference type="InterPro" id="IPR038765">
    <property type="entry name" value="Papain-like_cys_pep_sf"/>
</dbReference>
<dbReference type="CDD" id="cd02248">
    <property type="entry name" value="Peptidase_C1A"/>
    <property type="match status" value="1"/>
</dbReference>
<dbReference type="PROSITE" id="PS00139">
    <property type="entry name" value="THIOL_PROTEASE_CYS"/>
    <property type="match status" value="1"/>
</dbReference>
<dbReference type="Proteomes" id="UP000295611">
    <property type="component" value="Unassembled WGS sequence"/>
</dbReference>
<comment type="similarity">
    <text evidence="1">Belongs to the peptidase C1 family.</text>
</comment>
<dbReference type="PANTHER" id="PTHR12411">
    <property type="entry name" value="CYSTEINE PROTEASE FAMILY C1-RELATED"/>
    <property type="match status" value="1"/>
</dbReference>
<name>A0A4R7BBK9_9NEIS</name>
<organism evidence="4 5">
    <name type="scientific">Paludibacterium purpuratum</name>
    <dbReference type="NCBI Taxonomy" id="1144873"/>
    <lineage>
        <taxon>Bacteria</taxon>
        <taxon>Pseudomonadati</taxon>
        <taxon>Pseudomonadota</taxon>
        <taxon>Betaproteobacteria</taxon>
        <taxon>Neisseriales</taxon>
        <taxon>Chromobacteriaceae</taxon>
        <taxon>Paludibacterium</taxon>
    </lineage>
</organism>
<evidence type="ECO:0000313" key="4">
    <source>
        <dbReference type="EMBL" id="TDR82043.1"/>
    </source>
</evidence>
<sequence length="341" mass="36721">MPYSIKRRTLAAAFLTSLLLPGWSFAAPSEPATASEAMTASDLAAVAKLARIRSDIQRSAAGWQARLTNVARLSFSAKQRMTGVPEGSHNLPSFTNPAFEHPGAAALPAQYDWRNVSGRNYVSSIKNQGQCGSCWAFAVTAALESKAMINNNAPGSNLDLSEQIVLSCSNAGSCDGGWPDQASKFLVGTGDANERYFRYTAADTACSQAAAGWRNAAYRLKSWKYVVSNATPSVSLLKNALYSSGPLVTTMRVYEDFYYYDSGVYRHTSGDYVGNHAIVIVGWDDKAQAFIVKNSWGTDWGENGFFLISYQELSGDTQFGDQMTLADGPTITPSQLSPAGS</sequence>
<dbReference type="Gene3D" id="3.90.70.10">
    <property type="entry name" value="Cysteine proteinases"/>
    <property type="match status" value="1"/>
</dbReference>
<protein>
    <submittedName>
        <fullName evidence="4">Papain like protease</fullName>
    </submittedName>
</protein>
<dbReference type="AlphaFoldDB" id="A0A4R7BBK9"/>
<feature type="signal peptide" evidence="2">
    <location>
        <begin position="1"/>
        <end position="26"/>
    </location>
</feature>
<dbReference type="InterPro" id="IPR000169">
    <property type="entry name" value="Pept_cys_AS"/>
</dbReference>
<dbReference type="InterPro" id="IPR013128">
    <property type="entry name" value="Peptidase_C1A"/>
</dbReference>
<keyword evidence="4" id="KW-0645">Protease</keyword>
<dbReference type="GO" id="GO:0006508">
    <property type="term" value="P:proteolysis"/>
    <property type="evidence" value="ECO:0007669"/>
    <property type="project" value="UniProtKB-KW"/>
</dbReference>
<feature type="chain" id="PRO_5020684990" evidence="2">
    <location>
        <begin position="27"/>
        <end position="341"/>
    </location>
</feature>
<comment type="caution">
    <text evidence="4">The sequence shown here is derived from an EMBL/GenBank/DDBJ whole genome shotgun (WGS) entry which is preliminary data.</text>
</comment>
<dbReference type="SMART" id="SM00645">
    <property type="entry name" value="Pept_C1"/>
    <property type="match status" value="1"/>
</dbReference>
<keyword evidence="2" id="KW-0732">Signal</keyword>
<gene>
    <name evidence="4" type="ORF">DFP86_102156</name>
</gene>
<dbReference type="GO" id="GO:0008234">
    <property type="term" value="F:cysteine-type peptidase activity"/>
    <property type="evidence" value="ECO:0007669"/>
    <property type="project" value="InterPro"/>
</dbReference>
<dbReference type="Pfam" id="PF00112">
    <property type="entry name" value="Peptidase_C1"/>
    <property type="match status" value="1"/>
</dbReference>
<feature type="domain" description="Peptidase C1A papain C-terminal" evidence="3">
    <location>
        <begin position="107"/>
        <end position="330"/>
    </location>
</feature>
<evidence type="ECO:0000259" key="3">
    <source>
        <dbReference type="SMART" id="SM00645"/>
    </source>
</evidence>
<evidence type="ECO:0000256" key="2">
    <source>
        <dbReference type="SAM" id="SignalP"/>
    </source>
</evidence>
<evidence type="ECO:0000256" key="1">
    <source>
        <dbReference type="ARBA" id="ARBA00008455"/>
    </source>
</evidence>
<keyword evidence="4" id="KW-0378">Hydrolase</keyword>
<keyword evidence="5" id="KW-1185">Reference proteome</keyword>
<dbReference type="SUPFAM" id="SSF54001">
    <property type="entry name" value="Cysteine proteinases"/>
    <property type="match status" value="1"/>
</dbReference>
<dbReference type="RefSeq" id="WP_166642123.1">
    <property type="nucleotide sequence ID" value="NZ_SNZP01000002.1"/>
</dbReference>
<dbReference type="InterPro" id="IPR039417">
    <property type="entry name" value="Peptidase_C1A_papain-like"/>
</dbReference>
<dbReference type="PROSITE" id="PS00639">
    <property type="entry name" value="THIOL_PROTEASE_HIS"/>
    <property type="match status" value="1"/>
</dbReference>
<evidence type="ECO:0000313" key="5">
    <source>
        <dbReference type="Proteomes" id="UP000295611"/>
    </source>
</evidence>
<accession>A0A4R7BBK9</accession>
<dbReference type="EMBL" id="SNZP01000002">
    <property type="protein sequence ID" value="TDR82043.1"/>
    <property type="molecule type" value="Genomic_DNA"/>
</dbReference>
<dbReference type="PRINTS" id="PR00705">
    <property type="entry name" value="PAPAIN"/>
</dbReference>
<dbReference type="InterPro" id="IPR025660">
    <property type="entry name" value="Pept_his_AS"/>
</dbReference>
<proteinExistence type="inferred from homology"/>
<dbReference type="InterPro" id="IPR000668">
    <property type="entry name" value="Peptidase_C1A_C"/>
</dbReference>